<organism evidence="2 3">
    <name type="scientific">Roseibium polysiphoniae</name>
    <dbReference type="NCBI Taxonomy" id="2571221"/>
    <lineage>
        <taxon>Bacteria</taxon>
        <taxon>Pseudomonadati</taxon>
        <taxon>Pseudomonadota</taxon>
        <taxon>Alphaproteobacteria</taxon>
        <taxon>Hyphomicrobiales</taxon>
        <taxon>Stappiaceae</taxon>
        <taxon>Roseibium</taxon>
    </lineage>
</organism>
<dbReference type="AlphaFoldDB" id="A0A944CFI5"/>
<proteinExistence type="predicted"/>
<name>A0A944CFI5_9HYPH</name>
<dbReference type="InterPro" id="IPR001387">
    <property type="entry name" value="Cro/C1-type_HTH"/>
</dbReference>
<dbReference type="SUPFAM" id="SSF47413">
    <property type="entry name" value="lambda repressor-like DNA-binding domains"/>
    <property type="match status" value="1"/>
</dbReference>
<evidence type="ECO:0000259" key="1">
    <source>
        <dbReference type="PROSITE" id="PS50943"/>
    </source>
</evidence>
<feature type="domain" description="HTH cro/C1-type" evidence="1">
    <location>
        <begin position="13"/>
        <end position="68"/>
    </location>
</feature>
<gene>
    <name evidence="2" type="ORF">DYI23_18370</name>
</gene>
<evidence type="ECO:0000313" key="2">
    <source>
        <dbReference type="EMBL" id="MBS8262200.1"/>
    </source>
</evidence>
<dbReference type="Proteomes" id="UP000705379">
    <property type="component" value="Unassembled WGS sequence"/>
</dbReference>
<dbReference type="GO" id="GO:0003677">
    <property type="term" value="F:DNA binding"/>
    <property type="evidence" value="ECO:0007669"/>
    <property type="project" value="InterPro"/>
</dbReference>
<reference evidence="2" key="2">
    <citation type="journal article" date="2021" name="Microorganisms">
        <title>Bacterial Dimethylsulfoniopropionate Biosynthesis in the East China Sea.</title>
        <authorList>
            <person name="Liu J."/>
            <person name="Zhang Y."/>
            <person name="Liu J."/>
            <person name="Zhong H."/>
            <person name="Williams B.T."/>
            <person name="Zheng Y."/>
            <person name="Curson A.R.J."/>
            <person name="Sun C."/>
            <person name="Sun H."/>
            <person name="Song D."/>
            <person name="Wagner Mackenzie B."/>
            <person name="Bermejo Martinez A."/>
            <person name="Todd J.D."/>
            <person name="Zhang X.H."/>
        </authorList>
    </citation>
    <scope>NUCLEOTIDE SEQUENCE</scope>
    <source>
        <strain evidence="2">AESS21</strain>
    </source>
</reference>
<comment type="caution">
    <text evidence="2">The sequence shown here is derived from an EMBL/GenBank/DDBJ whole genome shotgun (WGS) entry which is preliminary data.</text>
</comment>
<protein>
    <submittedName>
        <fullName evidence="2">XRE family transcriptional regulator</fullName>
    </submittedName>
</protein>
<dbReference type="RefSeq" id="WP_213217491.1">
    <property type="nucleotide sequence ID" value="NZ_QTKU01000005.1"/>
</dbReference>
<reference evidence="2" key="1">
    <citation type="submission" date="2018-08" db="EMBL/GenBank/DDBJ databases">
        <authorList>
            <person name="Jin W."/>
            <person name="Wang H."/>
            <person name="Yang Y."/>
            <person name="Li M."/>
            <person name="Liu J."/>
        </authorList>
    </citation>
    <scope>NUCLEOTIDE SEQUENCE</scope>
    <source>
        <strain evidence="2">AESS21</strain>
    </source>
</reference>
<evidence type="ECO:0000313" key="3">
    <source>
        <dbReference type="Proteomes" id="UP000705379"/>
    </source>
</evidence>
<sequence length="123" mass="13256">MSNAGASNIHSRLRQARINAGYRSAAAAADAMNMSHSTYQAHENGNRNFDSRDAAQYGAVFKVSSNWLLSGEGDQHAADEIDNSQKIKRAVYGAFAAVEAMGHPVNAENISEAAVRLYDLEGR</sequence>
<dbReference type="InterPro" id="IPR010982">
    <property type="entry name" value="Lambda_DNA-bd_dom_sf"/>
</dbReference>
<dbReference type="SMART" id="SM00530">
    <property type="entry name" value="HTH_XRE"/>
    <property type="match status" value="1"/>
</dbReference>
<accession>A0A944CFI5</accession>
<dbReference type="PROSITE" id="PS50943">
    <property type="entry name" value="HTH_CROC1"/>
    <property type="match status" value="1"/>
</dbReference>
<dbReference type="Gene3D" id="1.10.260.40">
    <property type="entry name" value="lambda repressor-like DNA-binding domains"/>
    <property type="match status" value="1"/>
</dbReference>
<dbReference type="EMBL" id="QTKU01000005">
    <property type="protein sequence ID" value="MBS8262200.1"/>
    <property type="molecule type" value="Genomic_DNA"/>
</dbReference>
<dbReference type="CDD" id="cd00093">
    <property type="entry name" value="HTH_XRE"/>
    <property type="match status" value="1"/>
</dbReference>